<dbReference type="Gene3D" id="3.30.420.10">
    <property type="entry name" value="Ribonuclease H-like superfamily/Ribonuclease H"/>
    <property type="match status" value="1"/>
</dbReference>
<dbReference type="GO" id="GO:0034587">
    <property type="term" value="P:piRNA processing"/>
    <property type="evidence" value="ECO:0007669"/>
    <property type="project" value="TreeGrafter"/>
</dbReference>
<dbReference type="InterPro" id="IPR036397">
    <property type="entry name" value="RNaseH_sf"/>
</dbReference>
<accession>A0A9P0FPX4</accession>
<name>A0A9P0FPX4_BRAAE</name>
<dbReference type="GO" id="GO:0003676">
    <property type="term" value="F:nucleic acid binding"/>
    <property type="evidence" value="ECO:0007669"/>
    <property type="project" value="InterPro"/>
</dbReference>
<gene>
    <name evidence="1" type="ORF">MELIAE_LOCUS12418</name>
</gene>
<dbReference type="Proteomes" id="UP001154078">
    <property type="component" value="Chromosome 9"/>
</dbReference>
<dbReference type="EMBL" id="OV121140">
    <property type="protein sequence ID" value="CAH0563657.1"/>
    <property type="molecule type" value="Genomic_DNA"/>
</dbReference>
<keyword evidence="2" id="KW-1185">Reference proteome</keyword>
<sequence>MSIPCFKHGTSIRVFLKETGEIYEGTYCGGSDNRVDINNITDNKGQKLVGVYSYYDSEIEKIQVKEVKEEEKEPVEEPTSSVDVKRLYTFDFPNGEVDRLKNIAQEAPIFYNTGEEFDRALNILKESENVGLMALGIDENVTKLQFLVMGTRYNIFIFDAIKYTKKKFPVELKKLLESEENVKVIHQKNILERSLQQYEVKLKNYYDIQESDSEIHQKQTKSTEKINRNTSEILQDVLNIPDSILYKALETNKSVKKWEERPLRDTRRLSAALLCTFLISGKYGLEYESYKDVYRITRNVYDHVANMDSLQFLKSVYKENFQRDVQRFIVESKLNQK</sequence>
<dbReference type="PANTHER" id="PTHR46628:SF1">
    <property type="entry name" value="PIRNA BIOGENESIS PROTEIN EXD1"/>
    <property type="match status" value="1"/>
</dbReference>
<dbReference type="AlphaFoldDB" id="A0A9P0FPX4"/>
<proteinExistence type="predicted"/>
<dbReference type="InterPro" id="IPR052144">
    <property type="entry name" value="piRNA_biogenesis_EXD1"/>
</dbReference>
<organism evidence="1 2">
    <name type="scientific">Brassicogethes aeneus</name>
    <name type="common">Rape pollen beetle</name>
    <name type="synonym">Meligethes aeneus</name>
    <dbReference type="NCBI Taxonomy" id="1431903"/>
    <lineage>
        <taxon>Eukaryota</taxon>
        <taxon>Metazoa</taxon>
        <taxon>Ecdysozoa</taxon>
        <taxon>Arthropoda</taxon>
        <taxon>Hexapoda</taxon>
        <taxon>Insecta</taxon>
        <taxon>Pterygota</taxon>
        <taxon>Neoptera</taxon>
        <taxon>Endopterygota</taxon>
        <taxon>Coleoptera</taxon>
        <taxon>Polyphaga</taxon>
        <taxon>Cucujiformia</taxon>
        <taxon>Nitidulidae</taxon>
        <taxon>Meligethinae</taxon>
        <taxon>Brassicogethes</taxon>
    </lineage>
</organism>
<protein>
    <submittedName>
        <fullName evidence="1">Uncharacterized protein</fullName>
    </submittedName>
</protein>
<dbReference type="InterPro" id="IPR012337">
    <property type="entry name" value="RNaseH-like_sf"/>
</dbReference>
<dbReference type="GO" id="GO:1990923">
    <property type="term" value="C:PET complex"/>
    <property type="evidence" value="ECO:0007669"/>
    <property type="project" value="TreeGrafter"/>
</dbReference>
<dbReference type="PANTHER" id="PTHR46628">
    <property type="entry name" value="PIRNA BIOGENESIS PROTEIN EXD1"/>
    <property type="match status" value="1"/>
</dbReference>
<reference evidence="1" key="1">
    <citation type="submission" date="2021-12" db="EMBL/GenBank/DDBJ databases">
        <authorList>
            <person name="King R."/>
        </authorList>
    </citation>
    <scope>NUCLEOTIDE SEQUENCE</scope>
</reference>
<dbReference type="SUPFAM" id="SSF53098">
    <property type="entry name" value="Ribonuclease H-like"/>
    <property type="match status" value="1"/>
</dbReference>
<evidence type="ECO:0000313" key="1">
    <source>
        <dbReference type="EMBL" id="CAH0563657.1"/>
    </source>
</evidence>
<evidence type="ECO:0000313" key="2">
    <source>
        <dbReference type="Proteomes" id="UP001154078"/>
    </source>
</evidence>
<dbReference type="OrthoDB" id="26838at2759"/>